<dbReference type="GeneID" id="20195664"/>
<dbReference type="InterPro" id="IPR001736">
    <property type="entry name" value="PLipase_D/transphosphatidylase"/>
</dbReference>
<dbReference type="InParanoid" id="T1EGG2"/>
<feature type="domain" description="PLD phosphodiesterase" evidence="3">
    <location>
        <begin position="381"/>
        <end position="407"/>
    </location>
</feature>
<feature type="domain" description="PLD phosphodiesterase" evidence="3">
    <location>
        <begin position="163"/>
        <end position="190"/>
    </location>
</feature>
<dbReference type="KEGG" id="hro:HELRODRAFT_116577"/>
<dbReference type="SUPFAM" id="SSF56024">
    <property type="entry name" value="Phospholipase D/nuclease"/>
    <property type="match status" value="2"/>
</dbReference>
<dbReference type="Proteomes" id="UP000015101">
    <property type="component" value="Unassembled WGS sequence"/>
</dbReference>
<dbReference type="RefSeq" id="XP_009031758.1">
    <property type="nucleotide sequence ID" value="XM_009033510.1"/>
</dbReference>
<dbReference type="OMA" id="RDNHTHF"/>
<feature type="signal peptide" evidence="2">
    <location>
        <begin position="1"/>
        <end position="27"/>
    </location>
</feature>
<dbReference type="CDD" id="cd09106">
    <property type="entry name" value="PLDc_vPLD3_4_5_like_1"/>
    <property type="match status" value="1"/>
</dbReference>
<dbReference type="STRING" id="6412.T1EGG2"/>
<dbReference type="GO" id="GO:0003824">
    <property type="term" value="F:catalytic activity"/>
    <property type="evidence" value="ECO:0007669"/>
    <property type="project" value="InterPro"/>
</dbReference>
<accession>T1EGG2</accession>
<reference evidence="5" key="3">
    <citation type="submission" date="2015-06" db="UniProtKB">
        <authorList>
            <consortium name="EnsemblMetazoa"/>
        </authorList>
    </citation>
    <scope>IDENTIFICATION</scope>
</reference>
<protein>
    <recommendedName>
        <fullName evidence="3">PLD phosphodiesterase domain-containing protein</fullName>
    </recommendedName>
</protein>
<evidence type="ECO:0000256" key="2">
    <source>
        <dbReference type="SAM" id="SignalP"/>
    </source>
</evidence>
<comment type="similarity">
    <text evidence="1">Belongs to the phospholipase D family.</text>
</comment>
<dbReference type="GO" id="GO:0012505">
    <property type="term" value="C:endomembrane system"/>
    <property type="evidence" value="ECO:0000318"/>
    <property type="project" value="GO_Central"/>
</dbReference>
<evidence type="ECO:0000313" key="4">
    <source>
        <dbReference type="EMBL" id="ESN90181.1"/>
    </source>
</evidence>
<dbReference type="PROSITE" id="PS50035">
    <property type="entry name" value="PLD"/>
    <property type="match status" value="2"/>
</dbReference>
<organism evidence="5 6">
    <name type="scientific">Helobdella robusta</name>
    <name type="common">Californian leech</name>
    <dbReference type="NCBI Taxonomy" id="6412"/>
    <lineage>
        <taxon>Eukaryota</taxon>
        <taxon>Metazoa</taxon>
        <taxon>Spiralia</taxon>
        <taxon>Lophotrochozoa</taxon>
        <taxon>Annelida</taxon>
        <taxon>Clitellata</taxon>
        <taxon>Hirudinea</taxon>
        <taxon>Rhynchobdellida</taxon>
        <taxon>Glossiphoniidae</taxon>
        <taxon>Helobdella</taxon>
    </lineage>
</organism>
<gene>
    <name evidence="5" type="primary">20195664</name>
    <name evidence="4" type="ORF">HELRODRAFT_116577</name>
</gene>
<dbReference type="EMBL" id="AMQM01008390">
    <property type="status" value="NOT_ANNOTATED_CDS"/>
    <property type="molecule type" value="Genomic_DNA"/>
</dbReference>
<evidence type="ECO:0000313" key="5">
    <source>
        <dbReference type="EnsemblMetazoa" id="HelroP116577"/>
    </source>
</evidence>
<evidence type="ECO:0000313" key="6">
    <source>
        <dbReference type="Proteomes" id="UP000015101"/>
    </source>
</evidence>
<dbReference type="CTD" id="20195664"/>
<dbReference type="HOGENOM" id="CLU_027021_0_0_1"/>
<proteinExistence type="inferred from homology"/>
<dbReference type="OrthoDB" id="1923775at2759"/>
<dbReference type="eggNOG" id="KOG3603">
    <property type="taxonomic scope" value="Eukaryota"/>
</dbReference>
<evidence type="ECO:0000256" key="1">
    <source>
        <dbReference type="ARBA" id="ARBA00008664"/>
    </source>
</evidence>
<reference evidence="4 6" key="2">
    <citation type="journal article" date="2013" name="Nature">
        <title>Insights into bilaterian evolution from three spiralian genomes.</title>
        <authorList>
            <person name="Simakov O."/>
            <person name="Marletaz F."/>
            <person name="Cho S.J."/>
            <person name="Edsinger-Gonzales E."/>
            <person name="Havlak P."/>
            <person name="Hellsten U."/>
            <person name="Kuo D.H."/>
            <person name="Larsson T."/>
            <person name="Lv J."/>
            <person name="Arendt D."/>
            <person name="Savage R."/>
            <person name="Osoegawa K."/>
            <person name="de Jong P."/>
            <person name="Grimwood J."/>
            <person name="Chapman J.A."/>
            <person name="Shapiro H."/>
            <person name="Aerts A."/>
            <person name="Otillar R.P."/>
            <person name="Terry A.Y."/>
            <person name="Boore J.L."/>
            <person name="Grigoriev I.V."/>
            <person name="Lindberg D.R."/>
            <person name="Seaver E.C."/>
            <person name="Weisblat D.A."/>
            <person name="Putnam N.H."/>
            <person name="Rokhsar D.S."/>
        </authorList>
    </citation>
    <scope>NUCLEOTIDE SEQUENCE</scope>
</reference>
<evidence type="ECO:0000259" key="3">
    <source>
        <dbReference type="PROSITE" id="PS50035"/>
    </source>
</evidence>
<dbReference type="Pfam" id="PF00614">
    <property type="entry name" value="PLDc"/>
    <property type="match status" value="1"/>
</dbReference>
<dbReference type="EMBL" id="KB097768">
    <property type="protein sequence ID" value="ESN90181.1"/>
    <property type="molecule type" value="Genomic_DNA"/>
</dbReference>
<dbReference type="InterPro" id="IPR050874">
    <property type="entry name" value="Diverse_PLD-related"/>
</dbReference>
<dbReference type="SMART" id="SM00155">
    <property type="entry name" value="PLDc"/>
    <property type="match status" value="2"/>
</dbReference>
<feature type="chain" id="PRO_5010979862" description="PLD phosphodiesterase domain-containing protein" evidence="2">
    <location>
        <begin position="28"/>
        <end position="462"/>
    </location>
</feature>
<dbReference type="Pfam" id="PF13918">
    <property type="entry name" value="PLDc_3"/>
    <property type="match status" value="1"/>
</dbReference>
<dbReference type="FunCoup" id="T1EGG2">
    <property type="interactions" value="226"/>
</dbReference>
<keyword evidence="6" id="KW-1185">Reference proteome</keyword>
<dbReference type="PANTHER" id="PTHR10185:SF17">
    <property type="entry name" value="GM01519P-RELATED"/>
    <property type="match status" value="1"/>
</dbReference>
<keyword evidence="2" id="KW-0732">Signal</keyword>
<sequence length="462" mass="52311">MAYFTVGLITMMALILLLLPIINQYLSCPEIRSCDANDRFSCSNNPPQNCSFQLVETIPENLTYPSGSIESMSTFDAWMFLLKNAKKSVDLISFYWLMMDRPETNSSLDIQGKTVFNELLNVIKRGVKLRIIVNKPNTTNPDLLALSQAGAEVLNLEAEKLLKSGVLHTKLWLVDGQMLYLGSANMDWRSLTQVKELGILIKSCDLLLSDASKLVDLYNYVASRNEVPRHWPCKFNTRYNADNPMQLNVQDQATSVFLSSSPPFFCPSGRTSDINAILNVIHSAKQFVHISVMDYMPYTEFAKPHLFWPVIDDALRRVAVEKKIEVKILTSLWKHTKPDMLQYMKSLASLNGLSFTKPETSLQAKLFCVPVVMPYQQTIPYARVNHNKYMVTDQTAYIGTSNWSGDYFINTAGVAIIIGEPTPSGEDHHHHQAIFERDWYSNYSIGVWNVDVNNFTISCNSA</sequence>
<dbReference type="InterPro" id="IPR032803">
    <property type="entry name" value="PLDc_3"/>
</dbReference>
<name>T1EGG2_HELRO</name>
<reference evidence="6" key="1">
    <citation type="submission" date="2012-12" db="EMBL/GenBank/DDBJ databases">
        <authorList>
            <person name="Hellsten U."/>
            <person name="Grimwood J."/>
            <person name="Chapman J.A."/>
            <person name="Shapiro H."/>
            <person name="Aerts A."/>
            <person name="Otillar R.P."/>
            <person name="Terry A.Y."/>
            <person name="Boore J.L."/>
            <person name="Simakov O."/>
            <person name="Marletaz F."/>
            <person name="Cho S.-J."/>
            <person name="Edsinger-Gonzales E."/>
            <person name="Havlak P."/>
            <person name="Kuo D.-H."/>
            <person name="Larsson T."/>
            <person name="Lv J."/>
            <person name="Arendt D."/>
            <person name="Savage R."/>
            <person name="Osoegawa K."/>
            <person name="de Jong P."/>
            <person name="Lindberg D.R."/>
            <person name="Seaver E.C."/>
            <person name="Weisblat D.A."/>
            <person name="Putnam N.H."/>
            <person name="Grigoriev I.V."/>
            <person name="Rokhsar D.S."/>
        </authorList>
    </citation>
    <scope>NUCLEOTIDE SEQUENCE</scope>
</reference>
<dbReference type="PANTHER" id="PTHR10185">
    <property type="entry name" value="PHOSPHOLIPASE D - RELATED"/>
    <property type="match status" value="1"/>
</dbReference>
<dbReference type="AlphaFoldDB" id="T1EGG2"/>
<dbReference type="Gene3D" id="3.30.870.10">
    <property type="entry name" value="Endonuclease Chain A"/>
    <property type="match status" value="2"/>
</dbReference>
<dbReference type="EnsemblMetazoa" id="HelroT116577">
    <property type="protein sequence ID" value="HelroP116577"/>
    <property type="gene ID" value="HelroG116577"/>
</dbReference>